<dbReference type="RefSeq" id="WP_090628636.1">
    <property type="nucleotide sequence ID" value="NZ_FOQO01000008.1"/>
</dbReference>
<dbReference type="PANTHER" id="PTHR43685:SF2">
    <property type="entry name" value="GLYCOSYLTRANSFERASE 2-LIKE DOMAIN-CONTAINING PROTEIN"/>
    <property type="match status" value="1"/>
</dbReference>
<evidence type="ECO:0000259" key="1">
    <source>
        <dbReference type="Pfam" id="PF00535"/>
    </source>
</evidence>
<dbReference type="STRING" id="1477437.SAMN05444682_108119"/>
<dbReference type="InterPro" id="IPR001173">
    <property type="entry name" value="Glyco_trans_2-like"/>
</dbReference>
<dbReference type="GO" id="GO:0016740">
    <property type="term" value="F:transferase activity"/>
    <property type="evidence" value="ECO:0007669"/>
    <property type="project" value="UniProtKB-KW"/>
</dbReference>
<dbReference type="Proteomes" id="UP000198670">
    <property type="component" value="Unassembled WGS sequence"/>
</dbReference>
<dbReference type="AlphaFoldDB" id="A0A1I3PQB6"/>
<dbReference type="Gene3D" id="3.90.550.10">
    <property type="entry name" value="Spore Coat Polysaccharide Biosynthesis Protein SpsA, Chain A"/>
    <property type="match status" value="1"/>
</dbReference>
<sequence>MKPLVSIVIPFFNMEDFLAQTIEWALESTYRPMEILLVDDGSTDDGAIIAEDYAQRFDYITFLQQENQGVSVARNYGISEAKGIYILPLDGDDRICPTFIAEAVNVLEAHPEVKVVTAEGEFFGDKSGHRKLPEFDIHLLARKNILHVSALYRKSDWREAGGYCPQMKGREDWDFWISMLKSGGDVVRLPIVGYQYRIRPNSKRIRTRKLKKQINDLLNARHAEFFQRVLGGPLRIHRTWSKPYNKLLRFFGLLG</sequence>
<feature type="domain" description="Glycosyltransferase 2-like" evidence="1">
    <location>
        <begin position="6"/>
        <end position="118"/>
    </location>
</feature>
<dbReference type="SUPFAM" id="SSF53448">
    <property type="entry name" value="Nucleotide-diphospho-sugar transferases"/>
    <property type="match status" value="1"/>
</dbReference>
<dbReference type="InterPro" id="IPR029044">
    <property type="entry name" value="Nucleotide-diphossugar_trans"/>
</dbReference>
<protein>
    <submittedName>
        <fullName evidence="2">Glycosyltransferase involved in cell wall bisynthesis</fullName>
    </submittedName>
</protein>
<keyword evidence="3" id="KW-1185">Reference proteome</keyword>
<accession>A0A1I3PQB6</accession>
<evidence type="ECO:0000313" key="3">
    <source>
        <dbReference type="Proteomes" id="UP000198670"/>
    </source>
</evidence>
<dbReference type="PANTHER" id="PTHR43685">
    <property type="entry name" value="GLYCOSYLTRANSFERASE"/>
    <property type="match status" value="1"/>
</dbReference>
<name>A0A1I3PQB6_9SPHI</name>
<organism evidence="2 3">
    <name type="scientific">Parapedobacter indicus</name>
    <dbReference type="NCBI Taxonomy" id="1477437"/>
    <lineage>
        <taxon>Bacteria</taxon>
        <taxon>Pseudomonadati</taxon>
        <taxon>Bacteroidota</taxon>
        <taxon>Sphingobacteriia</taxon>
        <taxon>Sphingobacteriales</taxon>
        <taxon>Sphingobacteriaceae</taxon>
        <taxon>Parapedobacter</taxon>
    </lineage>
</organism>
<evidence type="ECO:0000313" key="2">
    <source>
        <dbReference type="EMBL" id="SFJ23497.1"/>
    </source>
</evidence>
<dbReference type="InterPro" id="IPR050834">
    <property type="entry name" value="Glycosyltransf_2"/>
</dbReference>
<dbReference type="EMBL" id="FOQO01000008">
    <property type="protein sequence ID" value="SFJ23497.1"/>
    <property type="molecule type" value="Genomic_DNA"/>
</dbReference>
<keyword evidence="2" id="KW-0808">Transferase</keyword>
<proteinExistence type="predicted"/>
<dbReference type="OrthoDB" id="6638511at2"/>
<gene>
    <name evidence="2" type="ORF">SAMN05444682_108119</name>
</gene>
<dbReference type="CDD" id="cd00761">
    <property type="entry name" value="Glyco_tranf_GTA_type"/>
    <property type="match status" value="1"/>
</dbReference>
<reference evidence="2 3" key="1">
    <citation type="submission" date="2016-10" db="EMBL/GenBank/DDBJ databases">
        <authorList>
            <person name="de Groot N.N."/>
        </authorList>
    </citation>
    <scope>NUCLEOTIDE SEQUENCE [LARGE SCALE GENOMIC DNA]</scope>
    <source>
        <strain evidence="2 3">RK1</strain>
    </source>
</reference>
<dbReference type="Pfam" id="PF00535">
    <property type="entry name" value="Glycos_transf_2"/>
    <property type="match status" value="1"/>
</dbReference>